<dbReference type="PANTHER" id="PTHR44757:SF2">
    <property type="entry name" value="BIOFILM ARCHITECTURE MAINTENANCE PROTEIN MBAA"/>
    <property type="match status" value="1"/>
</dbReference>
<dbReference type="Pfam" id="PF00563">
    <property type="entry name" value="EAL"/>
    <property type="match status" value="1"/>
</dbReference>
<evidence type="ECO:0000256" key="1">
    <source>
        <dbReference type="SAM" id="MobiDB-lite"/>
    </source>
</evidence>
<gene>
    <name evidence="5" type="primary">cph2_5</name>
    <name evidence="5" type="ORF">NCTC13291_02168</name>
</gene>
<keyword evidence="2" id="KW-0812">Transmembrane</keyword>
<evidence type="ECO:0000259" key="4">
    <source>
        <dbReference type="PROSITE" id="PS50887"/>
    </source>
</evidence>
<name>A0A379N068_9PROT</name>
<dbReference type="InterPro" id="IPR001633">
    <property type="entry name" value="EAL_dom"/>
</dbReference>
<organism evidence="5 6">
    <name type="scientific">Roseomonas mucosa</name>
    <dbReference type="NCBI Taxonomy" id="207340"/>
    <lineage>
        <taxon>Bacteria</taxon>
        <taxon>Pseudomonadati</taxon>
        <taxon>Pseudomonadota</taxon>
        <taxon>Alphaproteobacteria</taxon>
        <taxon>Acetobacterales</taxon>
        <taxon>Roseomonadaceae</taxon>
        <taxon>Roseomonas</taxon>
    </lineage>
</organism>
<accession>A0A379N068</accession>
<dbReference type="InterPro" id="IPR035919">
    <property type="entry name" value="EAL_sf"/>
</dbReference>
<dbReference type="InterPro" id="IPR052155">
    <property type="entry name" value="Biofilm_reg_signaling"/>
</dbReference>
<proteinExistence type="predicted"/>
<dbReference type="InterPro" id="IPR000160">
    <property type="entry name" value="GGDEF_dom"/>
</dbReference>
<dbReference type="PROSITE" id="PS50883">
    <property type="entry name" value="EAL"/>
    <property type="match status" value="1"/>
</dbReference>
<dbReference type="SMART" id="SM00052">
    <property type="entry name" value="EAL"/>
    <property type="match status" value="1"/>
</dbReference>
<feature type="region of interest" description="Disordered" evidence="1">
    <location>
        <begin position="263"/>
        <end position="288"/>
    </location>
</feature>
<dbReference type="AlphaFoldDB" id="A0A379N068"/>
<feature type="domain" description="GGDEF" evidence="4">
    <location>
        <begin position="291"/>
        <end position="429"/>
    </location>
</feature>
<protein>
    <submittedName>
        <fullName evidence="5">Bacteriophytochrome cph2</fullName>
    </submittedName>
</protein>
<evidence type="ECO:0000256" key="2">
    <source>
        <dbReference type="SAM" id="Phobius"/>
    </source>
</evidence>
<feature type="transmembrane region" description="Helical" evidence="2">
    <location>
        <begin position="156"/>
        <end position="174"/>
    </location>
</feature>
<evidence type="ECO:0000313" key="6">
    <source>
        <dbReference type="Proteomes" id="UP000254919"/>
    </source>
</evidence>
<feature type="transmembrane region" description="Helical" evidence="2">
    <location>
        <begin position="100"/>
        <end position="118"/>
    </location>
</feature>
<reference evidence="5 6" key="1">
    <citation type="submission" date="2018-06" db="EMBL/GenBank/DDBJ databases">
        <authorList>
            <consortium name="Pathogen Informatics"/>
            <person name="Doyle S."/>
        </authorList>
    </citation>
    <scope>NUCLEOTIDE SEQUENCE [LARGE SCALE GENOMIC DNA]</scope>
    <source>
        <strain evidence="5 6">NCTC13291</strain>
    </source>
</reference>
<dbReference type="Gene3D" id="3.20.20.450">
    <property type="entry name" value="EAL domain"/>
    <property type="match status" value="1"/>
</dbReference>
<feature type="transmembrane region" description="Helical" evidence="2">
    <location>
        <begin position="34"/>
        <end position="52"/>
    </location>
</feature>
<sequence length="705" mass="76291">MPPRSIDHHLPPEPGQTPLEGLIRLDQLRAVRRSVLISLPVTVLLSLSNLAMANYGGHGEAGFAWFWASIAVNLLRSLLCGFPPRAVLLEGRESPAVRRWFHAMCLLAWCSGMIWAAVPVLCDGFTTSQAPFFLVVVCGITAGAVVHGTAYARVPICFITPALFSVITCLVWAGSFEQRMLAATVALYTMALVRSAWEGERAFLQASRSKQEARALATSLHESHRQTLDIAEDLRHRATHDMLTQALNRAGFMQVLDDSLASAAGRTDAPPGAPPGATPDPAGAPARMEEGPHCLMLLDLDGFKSVNDLFGHKAGDLLLVEVAQRLRQALPRGYVLGRLGGDEFAVLGRLCPASLAPEREAAELATRLTAAVAIPFTVCEAGRVGVSIGVFCDQSSGISASSGEMLSCADAALYAAKRSGRNRFCLFDDTLRHQREVTRDIERDLPRALAGGGLQVHYQPLLRRPCGTLAGMEALIRWSHPRHGPIDPPAIILAAASAGQAEPLLRFILRDVCRMIATLRQMGHADAVVSMNVSPREMTQFGVARLVMSTLAEFGLPPGMLEIELTEEAMMDLRIAQAGLDTLGRAGVRIAIDDFGVGFASLGSLQKLEVDRIKIDRSFISGMVKARSDQVLVQAVLSLARSLEIEVVAEGVENEETLQMLDRFGCPIVQGYHLSPPLPPAALLDRIRQWDAVLPRPATRALPWR</sequence>
<feature type="transmembrane region" description="Helical" evidence="2">
    <location>
        <begin position="64"/>
        <end position="88"/>
    </location>
</feature>
<dbReference type="PANTHER" id="PTHR44757">
    <property type="entry name" value="DIGUANYLATE CYCLASE DGCP"/>
    <property type="match status" value="1"/>
</dbReference>
<dbReference type="NCBIfam" id="TIGR00254">
    <property type="entry name" value="GGDEF"/>
    <property type="match status" value="1"/>
</dbReference>
<dbReference type="Pfam" id="PF00990">
    <property type="entry name" value="GGDEF"/>
    <property type="match status" value="1"/>
</dbReference>
<evidence type="ECO:0000259" key="3">
    <source>
        <dbReference type="PROSITE" id="PS50883"/>
    </source>
</evidence>
<feature type="domain" description="EAL" evidence="3">
    <location>
        <begin position="438"/>
        <end position="691"/>
    </location>
</feature>
<dbReference type="GeneID" id="99633219"/>
<dbReference type="RefSeq" id="WP_051544295.1">
    <property type="nucleotide sequence ID" value="NZ_AP031462.1"/>
</dbReference>
<dbReference type="Gene3D" id="3.30.70.270">
    <property type="match status" value="1"/>
</dbReference>
<dbReference type="PROSITE" id="PS50887">
    <property type="entry name" value="GGDEF"/>
    <property type="match status" value="1"/>
</dbReference>
<evidence type="ECO:0000313" key="5">
    <source>
        <dbReference type="EMBL" id="SUE40601.1"/>
    </source>
</evidence>
<keyword evidence="2" id="KW-0472">Membrane</keyword>
<dbReference type="SUPFAM" id="SSF55073">
    <property type="entry name" value="Nucleotide cyclase"/>
    <property type="match status" value="1"/>
</dbReference>
<dbReference type="InterPro" id="IPR043128">
    <property type="entry name" value="Rev_trsase/Diguanyl_cyclase"/>
</dbReference>
<keyword evidence="2" id="KW-1133">Transmembrane helix</keyword>
<dbReference type="InterPro" id="IPR029787">
    <property type="entry name" value="Nucleotide_cyclase"/>
</dbReference>
<dbReference type="SUPFAM" id="SSF141868">
    <property type="entry name" value="EAL domain-like"/>
    <property type="match status" value="1"/>
</dbReference>
<feature type="transmembrane region" description="Helical" evidence="2">
    <location>
        <begin position="130"/>
        <end position="149"/>
    </location>
</feature>
<dbReference type="EMBL" id="UGVN01000001">
    <property type="protein sequence ID" value="SUE40601.1"/>
    <property type="molecule type" value="Genomic_DNA"/>
</dbReference>
<dbReference type="Proteomes" id="UP000254919">
    <property type="component" value="Unassembled WGS sequence"/>
</dbReference>
<dbReference type="SMART" id="SM00267">
    <property type="entry name" value="GGDEF"/>
    <property type="match status" value="1"/>
</dbReference>
<dbReference type="CDD" id="cd01949">
    <property type="entry name" value="GGDEF"/>
    <property type="match status" value="1"/>
</dbReference>
<dbReference type="CDD" id="cd01948">
    <property type="entry name" value="EAL"/>
    <property type="match status" value="1"/>
</dbReference>